<name>A0A1H3DY33_9EURY</name>
<dbReference type="AlphaFoldDB" id="A0A1H3DY33"/>
<dbReference type="InterPro" id="IPR011991">
    <property type="entry name" value="ArsR-like_HTH"/>
</dbReference>
<dbReference type="InterPro" id="IPR036388">
    <property type="entry name" value="WH-like_DNA-bd_sf"/>
</dbReference>
<dbReference type="CDD" id="cd00090">
    <property type="entry name" value="HTH_ARSR"/>
    <property type="match status" value="1"/>
</dbReference>
<feature type="compositionally biased region" description="Basic and acidic residues" evidence="1">
    <location>
        <begin position="118"/>
        <end position="130"/>
    </location>
</feature>
<sequence length="141" mass="16159">MSKEWEPENVFDVLGSEIARQILALASHQPLSATKLAEHCDVSEPTIYRRIHALQEYDMLDEQMEIDDDGHHYKRFRTNLEEARFRIEDGQFSIDIQLKKDYSDKFTDFWNDLEKGAKDVSNDASADSRPDTSSSSDISGG</sequence>
<proteinExistence type="predicted"/>
<reference evidence="3" key="1">
    <citation type="submission" date="2016-10" db="EMBL/GenBank/DDBJ databases">
        <authorList>
            <person name="Varghese N."/>
            <person name="Submissions S."/>
        </authorList>
    </citation>
    <scope>NUCLEOTIDE SEQUENCE [LARGE SCALE GENOMIC DNA]</scope>
    <source>
        <strain evidence="3">DC30,IBRC 10041,KCTC 4046</strain>
    </source>
</reference>
<dbReference type="Gene3D" id="1.10.10.10">
    <property type="entry name" value="Winged helix-like DNA-binding domain superfamily/Winged helix DNA-binding domain"/>
    <property type="match status" value="1"/>
</dbReference>
<evidence type="ECO:0000313" key="3">
    <source>
        <dbReference type="Proteomes" id="UP000199079"/>
    </source>
</evidence>
<feature type="compositionally biased region" description="Low complexity" evidence="1">
    <location>
        <begin position="131"/>
        <end position="141"/>
    </location>
</feature>
<dbReference type="EMBL" id="FNPC01000001">
    <property type="protein sequence ID" value="SDX70998.1"/>
    <property type="molecule type" value="Genomic_DNA"/>
</dbReference>
<dbReference type="SUPFAM" id="SSF46785">
    <property type="entry name" value="Winged helix' DNA-binding domain"/>
    <property type="match status" value="1"/>
</dbReference>
<dbReference type="Pfam" id="PF12840">
    <property type="entry name" value="HTH_20"/>
    <property type="match status" value="1"/>
</dbReference>
<evidence type="ECO:0000256" key="1">
    <source>
        <dbReference type="SAM" id="MobiDB-lite"/>
    </source>
</evidence>
<organism evidence="2 3">
    <name type="scientific">Halopenitus persicus</name>
    <dbReference type="NCBI Taxonomy" id="1048396"/>
    <lineage>
        <taxon>Archaea</taxon>
        <taxon>Methanobacteriati</taxon>
        <taxon>Methanobacteriota</taxon>
        <taxon>Stenosarchaea group</taxon>
        <taxon>Halobacteria</taxon>
        <taxon>Halobacteriales</taxon>
        <taxon>Haloferacaceae</taxon>
        <taxon>Halopenitus</taxon>
    </lineage>
</organism>
<protein>
    <submittedName>
        <fullName evidence="2">Transcriptional regulator, ArsR family</fullName>
    </submittedName>
</protein>
<dbReference type="InterPro" id="IPR036390">
    <property type="entry name" value="WH_DNA-bd_sf"/>
</dbReference>
<feature type="region of interest" description="Disordered" evidence="1">
    <location>
        <begin position="118"/>
        <end position="141"/>
    </location>
</feature>
<keyword evidence="3" id="KW-1185">Reference proteome</keyword>
<dbReference type="OrthoDB" id="290446at2157"/>
<evidence type="ECO:0000313" key="2">
    <source>
        <dbReference type="EMBL" id="SDX70998.1"/>
    </source>
</evidence>
<dbReference type="Proteomes" id="UP000199079">
    <property type="component" value="Unassembled WGS sequence"/>
</dbReference>
<gene>
    <name evidence="2" type="ORF">SAMN05216564_101188</name>
</gene>
<accession>A0A1H3DY33</accession>